<reference evidence="1 2" key="1">
    <citation type="submission" date="2018-03" db="EMBL/GenBank/DDBJ databases">
        <title>Complete genome sequencing of Faecalibacterium prausnitzii strains isolated from the human gut.</title>
        <authorList>
            <person name="Fitzgerald B.C."/>
            <person name="Shkoporov A.N."/>
            <person name="Ross P.R."/>
            <person name="Hill C."/>
        </authorList>
    </citation>
    <scope>NUCLEOTIDE SEQUENCE [LARGE SCALE GENOMIC DNA]</scope>
    <source>
        <strain evidence="1 2">ATCC 27768</strain>
    </source>
</reference>
<evidence type="ECO:0000313" key="2">
    <source>
        <dbReference type="Proteomes" id="UP000252378"/>
    </source>
</evidence>
<keyword evidence="1" id="KW-0808">Transferase</keyword>
<dbReference type="SUPFAM" id="SSF53756">
    <property type="entry name" value="UDP-Glycosyltransferase/glycogen phosphorylase"/>
    <property type="match status" value="1"/>
</dbReference>
<dbReference type="Proteomes" id="UP000252378">
    <property type="component" value="Unassembled WGS sequence"/>
</dbReference>
<organism evidence="1 2">
    <name type="scientific">Faecalibacterium prausnitzii</name>
    <dbReference type="NCBI Taxonomy" id="853"/>
    <lineage>
        <taxon>Bacteria</taxon>
        <taxon>Bacillati</taxon>
        <taxon>Bacillota</taxon>
        <taxon>Clostridia</taxon>
        <taxon>Eubacteriales</taxon>
        <taxon>Oscillospiraceae</taxon>
        <taxon>Faecalibacterium</taxon>
    </lineage>
</organism>
<name>A0A367GAD3_9FIRM</name>
<protein>
    <submittedName>
        <fullName evidence="1">Glycosyl transferase family 1</fullName>
    </submittedName>
</protein>
<gene>
    <name evidence="1" type="ORF">C7J97_05060</name>
</gene>
<dbReference type="CDD" id="cd03801">
    <property type="entry name" value="GT4_PimA-like"/>
    <property type="match status" value="1"/>
</dbReference>
<dbReference type="EMBL" id="PXUP01000005">
    <property type="protein sequence ID" value="RCH47154.1"/>
    <property type="molecule type" value="Genomic_DNA"/>
</dbReference>
<dbReference type="GO" id="GO:0016740">
    <property type="term" value="F:transferase activity"/>
    <property type="evidence" value="ECO:0007669"/>
    <property type="project" value="UniProtKB-KW"/>
</dbReference>
<dbReference type="PANTHER" id="PTHR12526">
    <property type="entry name" value="GLYCOSYLTRANSFERASE"/>
    <property type="match status" value="1"/>
</dbReference>
<dbReference type="Pfam" id="PF13692">
    <property type="entry name" value="Glyco_trans_1_4"/>
    <property type="match status" value="1"/>
</dbReference>
<dbReference type="AlphaFoldDB" id="A0A367GAD3"/>
<dbReference type="Gene3D" id="3.40.50.2000">
    <property type="entry name" value="Glycogen Phosphorylase B"/>
    <property type="match status" value="1"/>
</dbReference>
<dbReference type="RefSeq" id="WP_113992182.1">
    <property type="nucleotide sequence ID" value="NZ_JAWHPP010000003.1"/>
</dbReference>
<evidence type="ECO:0000313" key="1">
    <source>
        <dbReference type="EMBL" id="RCH47154.1"/>
    </source>
</evidence>
<comment type="caution">
    <text evidence="1">The sequence shown here is derived from an EMBL/GenBank/DDBJ whole genome shotgun (WGS) entry which is preliminary data.</text>
</comment>
<proteinExistence type="predicted"/>
<sequence>MKKVLLVTFSDNADHQDTLFGMYEEMRNRSDWDAYLLCIKTPKVELQKSDHTWLVDCPERPGVTKKTFNLPLLVSIIHRIRKEHFDAIYFESLHTWNLPIMIMSGKAKTYQVIHEVIPHEGDSQVKMVDLMNKAVVKFADTIVLRNKTYIQDMIGRYGISADRVKYLELWRRYPAYTSPVHSSRALFFGRINPYKGADNLLEIVRLCPDIQFDVIGRVDPQMQKVVEQLAKEKNVKLNNDYVTDEEMREAFINCDWVIVPYNSASQSGIIIDAYKYSRPVIAFAVGAIPEQVDDGKSGYLVEAGDNKKFADKLKEAMKLSTEEYDTMSSYAYQYGSKKYATGDAMNRFMELF</sequence>
<dbReference type="PANTHER" id="PTHR12526:SF572">
    <property type="entry name" value="BLL5144 PROTEIN"/>
    <property type="match status" value="1"/>
</dbReference>
<accession>A0A367GAD3</accession>